<evidence type="ECO:0000259" key="5">
    <source>
        <dbReference type="PROSITE" id="PS50011"/>
    </source>
</evidence>
<dbReference type="GO" id="GO:0005524">
    <property type="term" value="F:ATP binding"/>
    <property type="evidence" value="ECO:0007669"/>
    <property type="project" value="UniProtKB-KW"/>
</dbReference>
<name>A0A5C3L281_COPMA</name>
<sequence>MAQITAQFAPIPGYGLIVDTLCNILQLCNNVGQNKYAAAQLAERCHLFVNSLKDTEQRRADSSAMLLTNEKSQQNGDSEGHRNSISAAKVAVRRQLEAIETRMNRWAKLGKIKSFIDQDEIAREIMECHNGISDCINKFQLESQFEILEWQSEFAANSERDHKKLLENMAELKRTQEATLDVARDSNELLRSLMDMMQKAMSQNKQTAEKIQQGLSVNLYQLQQQCGELLPDLNLSSGEVKRISEFPVAGTTTMDIYEGLYLGKEKVSMKAIRAMKADDKSLQRFKREGEIWAKVWQKDRGQYIVPFYGFCQPNGPFPYMISPWQDNGNALAYVKANDRDVNYPDFLTRIATGVSLLHTFNPPIVHGDIKSVNILINEEGNPRLSDFGLSQIINDVAGTPFTQSSIVAESFRYFAPEVCQGTGKMSTMSDIYALGMTFLEILTHQQPYGKVKHHTEAILKAARGIKPARPTEERVRERGLDDNLWNTICESWSLEPQDRPTIQKFIDVLKTVPKH</sequence>
<evidence type="ECO:0000256" key="2">
    <source>
        <dbReference type="ARBA" id="ARBA00022741"/>
    </source>
</evidence>
<dbReference type="Gene3D" id="1.20.930.20">
    <property type="entry name" value="Adaptor protein Cbl, N-terminal domain"/>
    <property type="match status" value="1"/>
</dbReference>
<dbReference type="InterPro" id="IPR051681">
    <property type="entry name" value="Ser/Thr_Kinases-Pseudokinases"/>
</dbReference>
<protein>
    <submittedName>
        <fullName evidence="6">Kinase-like protein</fullName>
    </submittedName>
</protein>
<dbReference type="GO" id="GO:0004674">
    <property type="term" value="F:protein serine/threonine kinase activity"/>
    <property type="evidence" value="ECO:0007669"/>
    <property type="project" value="TreeGrafter"/>
</dbReference>
<dbReference type="InterPro" id="IPR059179">
    <property type="entry name" value="MLKL-like_MCAfunc"/>
</dbReference>
<dbReference type="PROSITE" id="PS00108">
    <property type="entry name" value="PROTEIN_KINASE_ST"/>
    <property type="match status" value="1"/>
</dbReference>
<dbReference type="GO" id="GO:0007166">
    <property type="term" value="P:cell surface receptor signaling pathway"/>
    <property type="evidence" value="ECO:0007669"/>
    <property type="project" value="InterPro"/>
</dbReference>
<dbReference type="PANTHER" id="PTHR44329:SF288">
    <property type="entry name" value="MITOGEN-ACTIVATED PROTEIN KINASE KINASE KINASE 20"/>
    <property type="match status" value="1"/>
</dbReference>
<dbReference type="CDD" id="cd21037">
    <property type="entry name" value="MLKL_NTD"/>
    <property type="match status" value="1"/>
</dbReference>
<dbReference type="SUPFAM" id="SSF56112">
    <property type="entry name" value="Protein kinase-like (PK-like)"/>
    <property type="match status" value="1"/>
</dbReference>
<accession>A0A5C3L281</accession>
<evidence type="ECO:0000256" key="1">
    <source>
        <dbReference type="ARBA" id="ARBA00022679"/>
    </source>
</evidence>
<evidence type="ECO:0000313" key="6">
    <source>
        <dbReference type="EMBL" id="TFK27094.1"/>
    </source>
</evidence>
<dbReference type="EMBL" id="ML210168">
    <property type="protein sequence ID" value="TFK27094.1"/>
    <property type="molecule type" value="Genomic_DNA"/>
</dbReference>
<keyword evidence="1" id="KW-0808">Transferase</keyword>
<organism evidence="6 7">
    <name type="scientific">Coprinopsis marcescibilis</name>
    <name type="common">Agaric fungus</name>
    <name type="synonym">Psathyrella marcescibilis</name>
    <dbReference type="NCBI Taxonomy" id="230819"/>
    <lineage>
        <taxon>Eukaryota</taxon>
        <taxon>Fungi</taxon>
        <taxon>Dikarya</taxon>
        <taxon>Basidiomycota</taxon>
        <taxon>Agaricomycotina</taxon>
        <taxon>Agaricomycetes</taxon>
        <taxon>Agaricomycetidae</taxon>
        <taxon>Agaricales</taxon>
        <taxon>Agaricineae</taxon>
        <taxon>Psathyrellaceae</taxon>
        <taxon>Coprinopsis</taxon>
    </lineage>
</organism>
<evidence type="ECO:0000313" key="7">
    <source>
        <dbReference type="Proteomes" id="UP000307440"/>
    </source>
</evidence>
<keyword evidence="3 6" id="KW-0418">Kinase</keyword>
<dbReference type="Pfam" id="PF00069">
    <property type="entry name" value="Pkinase"/>
    <property type="match status" value="1"/>
</dbReference>
<dbReference type="Gene3D" id="1.10.510.10">
    <property type="entry name" value="Transferase(Phosphotransferase) domain 1"/>
    <property type="match status" value="1"/>
</dbReference>
<dbReference type="InterPro" id="IPR000719">
    <property type="entry name" value="Prot_kinase_dom"/>
</dbReference>
<dbReference type="InterPro" id="IPR011009">
    <property type="entry name" value="Kinase-like_dom_sf"/>
</dbReference>
<dbReference type="InterPro" id="IPR036537">
    <property type="entry name" value="Adaptor_Cbl_N_dom_sf"/>
</dbReference>
<evidence type="ECO:0000256" key="3">
    <source>
        <dbReference type="ARBA" id="ARBA00022777"/>
    </source>
</evidence>
<keyword evidence="4" id="KW-0067">ATP-binding</keyword>
<dbReference type="PROSITE" id="PS50011">
    <property type="entry name" value="PROTEIN_KINASE_DOM"/>
    <property type="match status" value="1"/>
</dbReference>
<dbReference type="OrthoDB" id="4062651at2759"/>
<keyword evidence="7" id="KW-1185">Reference proteome</keyword>
<evidence type="ECO:0000256" key="4">
    <source>
        <dbReference type="ARBA" id="ARBA00022840"/>
    </source>
</evidence>
<gene>
    <name evidence="6" type="ORF">FA15DRAFT_666832</name>
</gene>
<dbReference type="Proteomes" id="UP000307440">
    <property type="component" value="Unassembled WGS sequence"/>
</dbReference>
<keyword evidence="2" id="KW-0547">Nucleotide-binding</keyword>
<reference evidence="6 7" key="1">
    <citation type="journal article" date="2019" name="Nat. Ecol. Evol.">
        <title>Megaphylogeny resolves global patterns of mushroom evolution.</title>
        <authorList>
            <person name="Varga T."/>
            <person name="Krizsan K."/>
            <person name="Foldi C."/>
            <person name="Dima B."/>
            <person name="Sanchez-Garcia M."/>
            <person name="Sanchez-Ramirez S."/>
            <person name="Szollosi G.J."/>
            <person name="Szarkandi J.G."/>
            <person name="Papp V."/>
            <person name="Albert L."/>
            <person name="Andreopoulos W."/>
            <person name="Angelini C."/>
            <person name="Antonin V."/>
            <person name="Barry K.W."/>
            <person name="Bougher N.L."/>
            <person name="Buchanan P."/>
            <person name="Buyck B."/>
            <person name="Bense V."/>
            <person name="Catcheside P."/>
            <person name="Chovatia M."/>
            <person name="Cooper J."/>
            <person name="Damon W."/>
            <person name="Desjardin D."/>
            <person name="Finy P."/>
            <person name="Geml J."/>
            <person name="Haridas S."/>
            <person name="Hughes K."/>
            <person name="Justo A."/>
            <person name="Karasinski D."/>
            <person name="Kautmanova I."/>
            <person name="Kiss B."/>
            <person name="Kocsube S."/>
            <person name="Kotiranta H."/>
            <person name="LaButti K.M."/>
            <person name="Lechner B.E."/>
            <person name="Liimatainen K."/>
            <person name="Lipzen A."/>
            <person name="Lukacs Z."/>
            <person name="Mihaltcheva S."/>
            <person name="Morgado L.N."/>
            <person name="Niskanen T."/>
            <person name="Noordeloos M.E."/>
            <person name="Ohm R.A."/>
            <person name="Ortiz-Santana B."/>
            <person name="Ovrebo C."/>
            <person name="Racz N."/>
            <person name="Riley R."/>
            <person name="Savchenko A."/>
            <person name="Shiryaev A."/>
            <person name="Soop K."/>
            <person name="Spirin V."/>
            <person name="Szebenyi C."/>
            <person name="Tomsovsky M."/>
            <person name="Tulloss R.E."/>
            <person name="Uehling J."/>
            <person name="Grigoriev I.V."/>
            <person name="Vagvolgyi C."/>
            <person name="Papp T."/>
            <person name="Martin F.M."/>
            <person name="Miettinen O."/>
            <person name="Hibbett D.S."/>
            <person name="Nagy L.G."/>
        </authorList>
    </citation>
    <scope>NUCLEOTIDE SEQUENCE [LARGE SCALE GENOMIC DNA]</scope>
    <source>
        <strain evidence="6 7">CBS 121175</strain>
    </source>
</reference>
<proteinExistence type="predicted"/>
<dbReference type="PANTHER" id="PTHR44329">
    <property type="entry name" value="SERINE/THREONINE-PROTEIN KINASE TNNI3K-RELATED"/>
    <property type="match status" value="1"/>
</dbReference>
<dbReference type="SMART" id="SM00220">
    <property type="entry name" value="S_TKc"/>
    <property type="match status" value="1"/>
</dbReference>
<dbReference type="AlphaFoldDB" id="A0A5C3L281"/>
<feature type="domain" description="Protein kinase" evidence="5">
    <location>
        <begin position="205"/>
        <end position="515"/>
    </location>
</feature>
<dbReference type="InterPro" id="IPR008271">
    <property type="entry name" value="Ser/Thr_kinase_AS"/>
</dbReference>
<dbReference type="STRING" id="230819.A0A5C3L281"/>